<evidence type="ECO:0000313" key="2">
    <source>
        <dbReference type="Proteomes" id="UP000607653"/>
    </source>
</evidence>
<reference evidence="1 2" key="1">
    <citation type="journal article" date="2020" name="Mol. Biol. Evol.">
        <title>Distinct Expression and Methylation Patterns for Genes with Different Fates following a Single Whole-Genome Duplication in Flowering Plants.</title>
        <authorList>
            <person name="Shi T."/>
            <person name="Rahmani R.S."/>
            <person name="Gugger P.F."/>
            <person name="Wang M."/>
            <person name="Li H."/>
            <person name="Zhang Y."/>
            <person name="Li Z."/>
            <person name="Wang Q."/>
            <person name="Van de Peer Y."/>
            <person name="Marchal K."/>
            <person name="Chen J."/>
        </authorList>
    </citation>
    <scope>NUCLEOTIDE SEQUENCE [LARGE SCALE GENOMIC DNA]</scope>
    <source>
        <tissue evidence="1">Leaf</tissue>
    </source>
</reference>
<name>A0A822XME1_NELNU</name>
<keyword evidence="2" id="KW-1185">Reference proteome</keyword>
<organism evidence="1 2">
    <name type="scientific">Nelumbo nucifera</name>
    <name type="common">Sacred lotus</name>
    <dbReference type="NCBI Taxonomy" id="4432"/>
    <lineage>
        <taxon>Eukaryota</taxon>
        <taxon>Viridiplantae</taxon>
        <taxon>Streptophyta</taxon>
        <taxon>Embryophyta</taxon>
        <taxon>Tracheophyta</taxon>
        <taxon>Spermatophyta</taxon>
        <taxon>Magnoliopsida</taxon>
        <taxon>Proteales</taxon>
        <taxon>Nelumbonaceae</taxon>
        <taxon>Nelumbo</taxon>
    </lineage>
</organism>
<dbReference type="PANTHER" id="PTHR35499:SF1">
    <property type="entry name" value="DUF3741 DOMAIN-CONTAINING PROTEIN"/>
    <property type="match status" value="1"/>
</dbReference>
<protein>
    <submittedName>
        <fullName evidence="1">Uncharacterized protein</fullName>
    </submittedName>
</protein>
<comment type="caution">
    <text evidence="1">The sequence shown here is derived from an EMBL/GenBank/DDBJ whole genome shotgun (WGS) entry which is preliminary data.</text>
</comment>
<sequence length="154" mass="18021">MISLSFREPPMFLQLENEDFFFLSFQKISEKAKFAKKKKKSESATTPRKIETQCDSENTGPVSILDLSDALVDSGTPLSGLPPQFSFLTEFEVRFLCEVFKFNHFQLSHSPFVKMFYKTRRMKAKRFKFKKKPLDRACKVRLCISTCGLYYELR</sequence>
<accession>A0A822XME1</accession>
<evidence type="ECO:0000313" key="1">
    <source>
        <dbReference type="EMBL" id="DAD20239.1"/>
    </source>
</evidence>
<dbReference type="AlphaFoldDB" id="A0A822XME1"/>
<gene>
    <name evidence="1" type="ORF">HUJ06_021702</name>
</gene>
<proteinExistence type="predicted"/>
<dbReference type="Proteomes" id="UP000607653">
    <property type="component" value="Unassembled WGS sequence"/>
</dbReference>
<dbReference type="EMBL" id="DUZY01000001">
    <property type="protein sequence ID" value="DAD20239.1"/>
    <property type="molecule type" value="Genomic_DNA"/>
</dbReference>
<dbReference type="PANTHER" id="PTHR35499">
    <property type="entry name" value="OS05G0128300 PROTEIN"/>
    <property type="match status" value="1"/>
</dbReference>